<organism evidence="1 2">
    <name type="scientific">Flavobacterium muglaense</name>
    <dbReference type="NCBI Taxonomy" id="2764716"/>
    <lineage>
        <taxon>Bacteria</taxon>
        <taxon>Pseudomonadati</taxon>
        <taxon>Bacteroidota</taxon>
        <taxon>Flavobacteriia</taxon>
        <taxon>Flavobacteriales</taxon>
        <taxon>Flavobacteriaceae</taxon>
        <taxon>Flavobacterium</taxon>
    </lineage>
</organism>
<keyword evidence="2" id="KW-1185">Reference proteome</keyword>
<accession>A0A923MXB1</accession>
<name>A0A923MXB1_9FLAO</name>
<comment type="caution">
    <text evidence="1">The sequence shown here is derived from an EMBL/GenBank/DDBJ whole genome shotgun (WGS) entry which is preliminary data.</text>
</comment>
<proteinExistence type="predicted"/>
<sequence>MKKIIFLSILISFLSCKKDEDKPLEDDVLQNIPKEEYVPQTIEVVVELPEYTLIKKEDISHRTSLNDVKAPINKRFSYKFLVSDKIRREQIEPLFTKLTKDIISEDNDIDDITIWLYSDKKLMNGSYDVAMATWAPVDGEVTTDIAVNNNRDSYKLVTTIPDNLEEYLSRSKTTVIGGLSFDLRKKIYQELSNTETRAREILDKKYPYTANFDTDKYANKLDELTKKYEKEISKKYKIDDNIVKSIYDEGDKNEWYNLQ</sequence>
<reference evidence="1 2" key="1">
    <citation type="submission" date="2020-08" db="EMBL/GenBank/DDBJ databases">
        <title>Description of novel Flavobacterium F-392 isolate.</title>
        <authorList>
            <person name="Saticioglu I.B."/>
            <person name="Duman M."/>
            <person name="Altun S."/>
        </authorList>
    </citation>
    <scope>NUCLEOTIDE SEQUENCE [LARGE SCALE GENOMIC DNA]</scope>
    <source>
        <strain evidence="1 2">F-392</strain>
    </source>
</reference>
<dbReference type="RefSeq" id="WP_187016893.1">
    <property type="nucleotide sequence ID" value="NZ_JACRUK010000002.1"/>
</dbReference>
<dbReference type="Proteomes" id="UP000641454">
    <property type="component" value="Unassembled WGS sequence"/>
</dbReference>
<dbReference type="EMBL" id="JACRUL010000002">
    <property type="protein sequence ID" value="MBC5843202.1"/>
    <property type="molecule type" value="Genomic_DNA"/>
</dbReference>
<dbReference type="AlphaFoldDB" id="A0A923MXB1"/>
<dbReference type="PROSITE" id="PS51257">
    <property type="entry name" value="PROKAR_LIPOPROTEIN"/>
    <property type="match status" value="1"/>
</dbReference>
<gene>
    <name evidence="1" type="ORF">H8R25_01950</name>
</gene>
<evidence type="ECO:0000313" key="2">
    <source>
        <dbReference type="Proteomes" id="UP000641454"/>
    </source>
</evidence>
<evidence type="ECO:0008006" key="3">
    <source>
        <dbReference type="Google" id="ProtNLM"/>
    </source>
</evidence>
<protein>
    <recommendedName>
        <fullName evidence="3">Lipoprotein</fullName>
    </recommendedName>
</protein>
<evidence type="ECO:0000313" key="1">
    <source>
        <dbReference type="EMBL" id="MBC5843202.1"/>
    </source>
</evidence>